<evidence type="ECO:0000313" key="2">
    <source>
        <dbReference type="EMBL" id="KMU85246.1"/>
    </source>
</evidence>
<proteinExistence type="predicted"/>
<gene>
    <name evidence="2" type="ORF">CIHG_03030</name>
</gene>
<dbReference type="AlphaFoldDB" id="A0A0J8RKT0"/>
<organism evidence="2 3">
    <name type="scientific">Coccidioides immitis H538.4</name>
    <dbReference type="NCBI Taxonomy" id="396776"/>
    <lineage>
        <taxon>Eukaryota</taxon>
        <taxon>Fungi</taxon>
        <taxon>Dikarya</taxon>
        <taxon>Ascomycota</taxon>
        <taxon>Pezizomycotina</taxon>
        <taxon>Eurotiomycetes</taxon>
        <taxon>Eurotiomycetidae</taxon>
        <taxon>Onygenales</taxon>
        <taxon>Onygenaceae</taxon>
        <taxon>Coccidioides</taxon>
    </lineage>
</organism>
<evidence type="ECO:0000256" key="1">
    <source>
        <dbReference type="SAM" id="MobiDB-lite"/>
    </source>
</evidence>
<reference evidence="3" key="1">
    <citation type="journal article" date="2010" name="Genome Res.">
        <title>Population genomic sequencing of Coccidioides fungi reveals recent hybridization and transposon control.</title>
        <authorList>
            <person name="Neafsey D.E."/>
            <person name="Barker B.M."/>
            <person name="Sharpton T.J."/>
            <person name="Stajich J.E."/>
            <person name="Park D.J."/>
            <person name="Whiston E."/>
            <person name="Hung C.-Y."/>
            <person name="McMahan C."/>
            <person name="White J."/>
            <person name="Sykes S."/>
            <person name="Heiman D."/>
            <person name="Young S."/>
            <person name="Zeng Q."/>
            <person name="Abouelleil A."/>
            <person name="Aftuck L."/>
            <person name="Bessette D."/>
            <person name="Brown A."/>
            <person name="FitzGerald M."/>
            <person name="Lui A."/>
            <person name="Macdonald J.P."/>
            <person name="Priest M."/>
            <person name="Orbach M.J."/>
            <person name="Galgiani J.N."/>
            <person name="Kirkland T.N."/>
            <person name="Cole G.T."/>
            <person name="Birren B.W."/>
            <person name="Henn M.R."/>
            <person name="Taylor J.W."/>
            <person name="Rounsley S.D."/>
        </authorList>
    </citation>
    <scope>NUCLEOTIDE SEQUENCE [LARGE SCALE GENOMIC DNA]</scope>
    <source>
        <strain evidence="3">H538.4</strain>
    </source>
</reference>
<sequence length="102" mass="11229">MQPFRQGEWEKEKSLAPVSKTSTKNRMPPVSWEKRESPVPGVRTVDARPVPASPSVGSLFYVVASDNETRKAKDNPPVLKGRALWYRGREALGGRGKGPKGV</sequence>
<dbReference type="EMBL" id="DS016987">
    <property type="protein sequence ID" value="KMU85246.1"/>
    <property type="molecule type" value="Genomic_DNA"/>
</dbReference>
<evidence type="ECO:0000313" key="3">
    <source>
        <dbReference type="Proteomes" id="UP000054563"/>
    </source>
</evidence>
<feature type="region of interest" description="Disordered" evidence="1">
    <location>
        <begin position="1"/>
        <end position="50"/>
    </location>
</feature>
<name>A0A0J8RKT0_COCIT</name>
<dbReference type="Proteomes" id="UP000054563">
    <property type="component" value="Unassembled WGS sequence"/>
</dbReference>
<protein>
    <submittedName>
        <fullName evidence="2">Uncharacterized protein</fullName>
    </submittedName>
</protein>
<dbReference type="VEuPathDB" id="FungiDB:CIHG_03030"/>
<accession>A0A0J8RKT0</accession>